<evidence type="ECO:0000259" key="1">
    <source>
        <dbReference type="PROSITE" id="PS51184"/>
    </source>
</evidence>
<dbReference type="PANTHER" id="PTHR12461:SF105">
    <property type="entry name" value="HYPOXIA-INDUCIBLE FACTOR 1-ALPHA INHIBITOR"/>
    <property type="match status" value="1"/>
</dbReference>
<gene>
    <name evidence="2" type="ORF">SHI21_15435</name>
</gene>
<proteinExistence type="predicted"/>
<dbReference type="InterPro" id="IPR003347">
    <property type="entry name" value="JmjC_dom"/>
</dbReference>
<dbReference type="Pfam" id="PF08007">
    <property type="entry name" value="JmjC_2"/>
    <property type="match status" value="1"/>
</dbReference>
<organism evidence="2 3">
    <name type="scientific">Bacteriovorax antarcticus</name>
    <dbReference type="NCBI Taxonomy" id="3088717"/>
    <lineage>
        <taxon>Bacteria</taxon>
        <taxon>Pseudomonadati</taxon>
        <taxon>Bdellovibrionota</taxon>
        <taxon>Bacteriovoracia</taxon>
        <taxon>Bacteriovoracales</taxon>
        <taxon>Bacteriovoracaceae</taxon>
        <taxon>Bacteriovorax</taxon>
    </lineage>
</organism>
<evidence type="ECO:0000313" key="3">
    <source>
        <dbReference type="Proteomes" id="UP001302274"/>
    </source>
</evidence>
<evidence type="ECO:0000313" key="2">
    <source>
        <dbReference type="EMBL" id="MEA9357621.1"/>
    </source>
</evidence>
<comment type="caution">
    <text evidence="2">The sequence shown here is derived from an EMBL/GenBank/DDBJ whole genome shotgun (WGS) entry which is preliminary data.</text>
</comment>
<dbReference type="SUPFAM" id="SSF51197">
    <property type="entry name" value="Clavaminate synthase-like"/>
    <property type="match status" value="1"/>
</dbReference>
<dbReference type="RefSeq" id="WP_323577702.1">
    <property type="nucleotide sequence ID" value="NZ_JAYGJQ010000002.1"/>
</dbReference>
<feature type="domain" description="JmjC" evidence="1">
    <location>
        <begin position="52"/>
        <end position="246"/>
    </location>
</feature>
<accession>A0ABU5VX42</accession>
<dbReference type="PANTHER" id="PTHR12461">
    <property type="entry name" value="HYPOXIA-INDUCIBLE FACTOR 1 ALPHA INHIBITOR-RELATED"/>
    <property type="match status" value="1"/>
</dbReference>
<name>A0ABU5VX42_9BACT</name>
<dbReference type="Gene3D" id="2.60.120.650">
    <property type="entry name" value="Cupin"/>
    <property type="match status" value="1"/>
</dbReference>
<dbReference type="PROSITE" id="PS51184">
    <property type="entry name" value="JMJC"/>
    <property type="match status" value="1"/>
</dbReference>
<reference evidence="2 3" key="1">
    <citation type="submission" date="2023-11" db="EMBL/GenBank/DDBJ databases">
        <title>A Novel Polar Bacteriovorax (B. antarcticus) Isolated from the Biocrust in Antarctica.</title>
        <authorList>
            <person name="Mun W."/>
            <person name="Choi S.Y."/>
            <person name="Mitchell R.J."/>
        </authorList>
    </citation>
    <scope>NUCLEOTIDE SEQUENCE [LARGE SCALE GENOMIC DNA]</scope>
    <source>
        <strain evidence="2 3">PP10</strain>
    </source>
</reference>
<dbReference type="Proteomes" id="UP001302274">
    <property type="component" value="Unassembled WGS sequence"/>
</dbReference>
<keyword evidence="3" id="KW-1185">Reference proteome</keyword>
<sequence length="300" mass="33889">MKSGLSALIHPHTIEEFFASYELNEPFVVHDNNEHMKVIRDLPFLESLEKLLTSWPSLIQAHLPDVRDESSSIDTNTKDAQKLFNNGMGLLFNETQTISPLLVEWLEEIKKNLGLSAMTYARCLVYATPDGKGTAPHFDQNINFVYQVHGTKVWHMAPNTDLENPLTRHTMGTMPDPEMMGYLEAPLPTKMPANAETYELKPGSILFVPRGYWHSTEAEGDALALNFTFTAPTWLDLFTAALRSRLAMSPDWRETANGVSDPDFRHLAEKKFDLLLGSLVQDLPHWRAGDILDAIEPQEN</sequence>
<dbReference type="SMART" id="SM00558">
    <property type="entry name" value="JmjC"/>
    <property type="match status" value="1"/>
</dbReference>
<protein>
    <submittedName>
        <fullName evidence="2">Cupin domain-containing protein</fullName>
    </submittedName>
</protein>
<dbReference type="EMBL" id="JAYGJQ010000002">
    <property type="protein sequence ID" value="MEA9357621.1"/>
    <property type="molecule type" value="Genomic_DNA"/>
</dbReference>